<proteinExistence type="inferred from homology"/>
<evidence type="ECO:0000313" key="11">
    <source>
        <dbReference type="EMBL" id="SDO51138.1"/>
    </source>
</evidence>
<keyword evidence="8" id="KW-0067">ATP-binding</keyword>
<gene>
    <name evidence="11" type="ORF">SAMN04489708_10192</name>
</gene>
<dbReference type="PANTHER" id="PTHR33540:SF2">
    <property type="entry name" value="TRNA THREONYLCARBAMOYLADENOSINE BIOSYNTHESIS PROTEIN TSAE"/>
    <property type="match status" value="1"/>
</dbReference>
<keyword evidence="7" id="KW-0547">Nucleotide-binding</keyword>
<dbReference type="Gene3D" id="3.40.50.300">
    <property type="entry name" value="P-loop containing nucleotide triphosphate hydrolases"/>
    <property type="match status" value="1"/>
</dbReference>
<dbReference type="GO" id="GO:0005524">
    <property type="term" value="F:ATP binding"/>
    <property type="evidence" value="ECO:0007669"/>
    <property type="project" value="UniProtKB-KW"/>
</dbReference>
<dbReference type="PANTHER" id="PTHR33540">
    <property type="entry name" value="TRNA THREONYLCARBAMOYLADENOSINE BIOSYNTHESIS PROTEIN TSAE"/>
    <property type="match status" value="1"/>
</dbReference>
<dbReference type="GO" id="GO:0046872">
    <property type="term" value="F:metal ion binding"/>
    <property type="evidence" value="ECO:0007669"/>
    <property type="project" value="UniProtKB-KW"/>
</dbReference>
<dbReference type="GO" id="GO:0005737">
    <property type="term" value="C:cytoplasm"/>
    <property type="evidence" value="ECO:0007669"/>
    <property type="project" value="UniProtKB-SubCell"/>
</dbReference>
<dbReference type="RefSeq" id="WP_092831750.1">
    <property type="nucleotide sequence ID" value="NZ_FNJL01000001.1"/>
</dbReference>
<evidence type="ECO:0000256" key="9">
    <source>
        <dbReference type="ARBA" id="ARBA00022842"/>
    </source>
</evidence>
<evidence type="ECO:0000256" key="3">
    <source>
        <dbReference type="ARBA" id="ARBA00019010"/>
    </source>
</evidence>
<name>A0A1H0K4W1_9BURK</name>
<dbReference type="Pfam" id="PF02367">
    <property type="entry name" value="TsaE"/>
    <property type="match status" value="1"/>
</dbReference>
<protein>
    <recommendedName>
        <fullName evidence="3">tRNA threonylcarbamoyladenosine biosynthesis protein TsaE</fullName>
    </recommendedName>
    <alternativeName>
        <fullName evidence="10">t(6)A37 threonylcarbamoyladenosine biosynthesis protein TsaE</fullName>
    </alternativeName>
</protein>
<keyword evidence="6" id="KW-0479">Metal-binding</keyword>
<dbReference type="SUPFAM" id="SSF52540">
    <property type="entry name" value="P-loop containing nucleoside triphosphate hydrolases"/>
    <property type="match status" value="1"/>
</dbReference>
<evidence type="ECO:0000256" key="7">
    <source>
        <dbReference type="ARBA" id="ARBA00022741"/>
    </source>
</evidence>
<evidence type="ECO:0000256" key="6">
    <source>
        <dbReference type="ARBA" id="ARBA00022723"/>
    </source>
</evidence>
<evidence type="ECO:0000313" key="12">
    <source>
        <dbReference type="Proteomes" id="UP000199317"/>
    </source>
</evidence>
<dbReference type="EMBL" id="FNJL01000001">
    <property type="protein sequence ID" value="SDO51138.1"/>
    <property type="molecule type" value="Genomic_DNA"/>
</dbReference>
<evidence type="ECO:0000256" key="1">
    <source>
        <dbReference type="ARBA" id="ARBA00004496"/>
    </source>
</evidence>
<sequence length="181" mass="19355">MTAARHHPGIVESPSGTDTLQRVWRSEDDTAAFARALAAQPALANAFITLHGDLGAGKTTFVRHLLRALGVQGRIKSPTYAVVEPHDTSTGPAWHFDFYRFGDPREWEDAGFRDIFAGPGLKLAEWPDKAAGLLPTADLVLQIEASPPANGAYDGHGMARLVLLRAGTPLGRTLVQALPAA</sequence>
<keyword evidence="5" id="KW-0819">tRNA processing</keyword>
<comment type="subcellular location">
    <subcellularLocation>
        <location evidence="1">Cytoplasm</location>
    </subcellularLocation>
</comment>
<dbReference type="AlphaFoldDB" id="A0A1H0K4W1"/>
<keyword evidence="9" id="KW-0460">Magnesium</keyword>
<accession>A0A1H0K4W1</accession>
<evidence type="ECO:0000256" key="10">
    <source>
        <dbReference type="ARBA" id="ARBA00032441"/>
    </source>
</evidence>
<evidence type="ECO:0000256" key="4">
    <source>
        <dbReference type="ARBA" id="ARBA00022490"/>
    </source>
</evidence>
<keyword evidence="4" id="KW-0963">Cytoplasm</keyword>
<organism evidence="11 12">
    <name type="scientific">Paracidovorax cattleyae</name>
    <dbReference type="NCBI Taxonomy" id="80868"/>
    <lineage>
        <taxon>Bacteria</taxon>
        <taxon>Pseudomonadati</taxon>
        <taxon>Pseudomonadota</taxon>
        <taxon>Betaproteobacteria</taxon>
        <taxon>Burkholderiales</taxon>
        <taxon>Comamonadaceae</taxon>
        <taxon>Paracidovorax</taxon>
    </lineage>
</organism>
<reference evidence="12" key="1">
    <citation type="submission" date="2016-10" db="EMBL/GenBank/DDBJ databases">
        <authorList>
            <person name="Varghese N."/>
            <person name="Submissions S."/>
        </authorList>
    </citation>
    <scope>NUCLEOTIDE SEQUENCE [LARGE SCALE GENOMIC DNA]</scope>
    <source>
        <strain evidence="12">DSM 17101</strain>
    </source>
</reference>
<dbReference type="InterPro" id="IPR027417">
    <property type="entry name" value="P-loop_NTPase"/>
</dbReference>
<dbReference type="OrthoDB" id="9800307at2"/>
<evidence type="ECO:0000256" key="2">
    <source>
        <dbReference type="ARBA" id="ARBA00007599"/>
    </source>
</evidence>
<dbReference type="Proteomes" id="UP000199317">
    <property type="component" value="Unassembled WGS sequence"/>
</dbReference>
<dbReference type="GO" id="GO:0002949">
    <property type="term" value="P:tRNA threonylcarbamoyladenosine modification"/>
    <property type="evidence" value="ECO:0007669"/>
    <property type="project" value="InterPro"/>
</dbReference>
<evidence type="ECO:0000256" key="8">
    <source>
        <dbReference type="ARBA" id="ARBA00022840"/>
    </source>
</evidence>
<comment type="similarity">
    <text evidence="2">Belongs to the TsaE family.</text>
</comment>
<evidence type="ECO:0000256" key="5">
    <source>
        <dbReference type="ARBA" id="ARBA00022694"/>
    </source>
</evidence>
<dbReference type="InterPro" id="IPR003442">
    <property type="entry name" value="T6A_TsaE"/>
</dbReference>
<keyword evidence="12" id="KW-1185">Reference proteome</keyword>
<dbReference type="NCBIfam" id="TIGR00150">
    <property type="entry name" value="T6A_YjeE"/>
    <property type="match status" value="1"/>
</dbReference>